<reference evidence="2" key="2">
    <citation type="submission" date="2015-01" db="EMBL/GenBank/DDBJ databases">
        <title>Evolutionary Origins and Diversification of the Mycorrhizal Mutualists.</title>
        <authorList>
            <consortium name="DOE Joint Genome Institute"/>
            <consortium name="Mycorrhizal Genomics Consortium"/>
            <person name="Kohler A."/>
            <person name="Kuo A."/>
            <person name="Nagy L.G."/>
            <person name="Floudas D."/>
            <person name="Copeland A."/>
            <person name="Barry K.W."/>
            <person name="Cichocki N."/>
            <person name="Veneault-Fourrey C."/>
            <person name="LaButti K."/>
            <person name="Lindquist E.A."/>
            <person name="Lipzen A."/>
            <person name="Lundell T."/>
            <person name="Morin E."/>
            <person name="Murat C."/>
            <person name="Riley R."/>
            <person name="Ohm R."/>
            <person name="Sun H."/>
            <person name="Tunlid A."/>
            <person name="Henrissat B."/>
            <person name="Grigoriev I.V."/>
            <person name="Hibbett D.S."/>
            <person name="Martin F."/>
        </authorList>
    </citation>
    <scope>NUCLEOTIDE SEQUENCE [LARGE SCALE GENOMIC DNA]</scope>
    <source>
        <strain evidence="2">UH-Slu-Lm8-n1</strain>
    </source>
</reference>
<organism evidence="1 2">
    <name type="scientific">Suillus luteus UH-Slu-Lm8-n1</name>
    <dbReference type="NCBI Taxonomy" id="930992"/>
    <lineage>
        <taxon>Eukaryota</taxon>
        <taxon>Fungi</taxon>
        <taxon>Dikarya</taxon>
        <taxon>Basidiomycota</taxon>
        <taxon>Agaricomycotina</taxon>
        <taxon>Agaricomycetes</taxon>
        <taxon>Agaricomycetidae</taxon>
        <taxon>Boletales</taxon>
        <taxon>Suillineae</taxon>
        <taxon>Suillaceae</taxon>
        <taxon>Suillus</taxon>
    </lineage>
</organism>
<evidence type="ECO:0000313" key="1">
    <source>
        <dbReference type="EMBL" id="KIK43968.1"/>
    </source>
</evidence>
<reference evidence="1 2" key="1">
    <citation type="submission" date="2014-04" db="EMBL/GenBank/DDBJ databases">
        <authorList>
            <consortium name="DOE Joint Genome Institute"/>
            <person name="Kuo A."/>
            <person name="Ruytinx J."/>
            <person name="Rineau F."/>
            <person name="Colpaert J."/>
            <person name="Kohler A."/>
            <person name="Nagy L.G."/>
            <person name="Floudas D."/>
            <person name="Copeland A."/>
            <person name="Barry K.W."/>
            <person name="Cichocki N."/>
            <person name="Veneault-Fourrey C."/>
            <person name="LaButti K."/>
            <person name="Lindquist E.A."/>
            <person name="Lipzen A."/>
            <person name="Lundell T."/>
            <person name="Morin E."/>
            <person name="Murat C."/>
            <person name="Sun H."/>
            <person name="Tunlid A."/>
            <person name="Henrissat B."/>
            <person name="Grigoriev I.V."/>
            <person name="Hibbett D.S."/>
            <person name="Martin F."/>
            <person name="Nordberg H.P."/>
            <person name="Cantor M.N."/>
            <person name="Hua S.X."/>
        </authorList>
    </citation>
    <scope>NUCLEOTIDE SEQUENCE [LARGE SCALE GENOMIC DNA]</scope>
    <source>
        <strain evidence="1 2">UH-Slu-Lm8-n1</strain>
    </source>
</reference>
<dbReference type="InParanoid" id="A0A0D0BL47"/>
<evidence type="ECO:0000313" key="2">
    <source>
        <dbReference type="Proteomes" id="UP000054485"/>
    </source>
</evidence>
<protein>
    <submittedName>
        <fullName evidence="1">Uncharacterized protein</fullName>
    </submittedName>
</protein>
<gene>
    <name evidence="1" type="ORF">CY34DRAFT_803202</name>
</gene>
<accession>A0A0D0BL47</accession>
<proteinExistence type="predicted"/>
<dbReference type="Proteomes" id="UP000054485">
    <property type="component" value="Unassembled WGS sequence"/>
</dbReference>
<dbReference type="AlphaFoldDB" id="A0A0D0BL47"/>
<dbReference type="EMBL" id="KN835200">
    <property type="protein sequence ID" value="KIK43968.1"/>
    <property type="molecule type" value="Genomic_DNA"/>
</dbReference>
<keyword evidence="2" id="KW-1185">Reference proteome</keyword>
<name>A0A0D0BL47_9AGAM</name>
<sequence>MVAVPGRGCVTGNSVHHVHPSKVLSFCPVDDTYPPRVEPDPAVDSHLVRPRVHFPNVTSHVRSQVTCTAPRSAIELVFTSYTRAGFVLQSRCARGYLGVNSADISDCILATVFHLEIFAASGQLTSRHSIDPLRCLSLGRHYTDFPDMRPIKHPMYVHWLQGAIRSSHQSA</sequence>
<dbReference type="HOGENOM" id="CLU_1563913_0_0_1"/>